<dbReference type="PANTHER" id="PTHR22807:SF30">
    <property type="entry name" value="28S RRNA (CYTOSINE(4447)-C(5))-METHYLTRANSFERASE-RELATED"/>
    <property type="match status" value="1"/>
</dbReference>
<feature type="domain" description="SAM-dependent MTase RsmB/NOP-type" evidence="7">
    <location>
        <begin position="31"/>
        <end position="313"/>
    </location>
</feature>
<dbReference type="InterPro" id="IPR049560">
    <property type="entry name" value="MeTrfase_RsmB-F_NOP2_cat"/>
</dbReference>
<dbReference type="PANTHER" id="PTHR22807">
    <property type="entry name" value="NOP2 YEAST -RELATED NOL1/NOP2/FMU SUN DOMAIN-CONTAINING"/>
    <property type="match status" value="1"/>
</dbReference>
<dbReference type="InterPro" id="IPR001678">
    <property type="entry name" value="MeTrfase_RsmB-F_NOP2_dom"/>
</dbReference>
<sequence>MASITEIRKKIPQDLLNSFYDIFDIHTVDKILYGISDKKLTTLRVNTLKYDIKSLMDFFKEVNIKFERVKWNENALILKNADERDIEKLNIFKEGQIYLQNLSSMIPPIILDPKEGEKVLDVAAAPGSKTTQMAAMMKNMGFILANEADKIRAERLKYNLKLQGVEIAEVRVGKGEKIGEEYPEFFDKVLLDVPCSGEGIISIKDPKTYRGWSLKEVERLSRLQKKLFESAYKALKKGGIMVYSTCTLNRKENEEIIDWALNNFDIKIMNIDRLDNNFLNGIDIGLSDEVKKCIRVIPNEVYEGFFVCKIKKKD</sequence>
<keyword evidence="5 6" id="KW-0694">RNA-binding</keyword>
<accession>I7KVM4</accession>
<evidence type="ECO:0000256" key="2">
    <source>
        <dbReference type="ARBA" id="ARBA00022603"/>
    </source>
</evidence>
<dbReference type="EMBL" id="CAKP01000105">
    <property type="protein sequence ID" value="CCJ34094.1"/>
    <property type="molecule type" value="Genomic_DNA"/>
</dbReference>
<dbReference type="AlphaFoldDB" id="I7KVM4"/>
<evidence type="ECO:0000256" key="4">
    <source>
        <dbReference type="ARBA" id="ARBA00022691"/>
    </source>
</evidence>
<evidence type="ECO:0000313" key="8">
    <source>
        <dbReference type="EMBL" id="CCJ34094.1"/>
    </source>
</evidence>
<reference evidence="8 9" key="1">
    <citation type="journal article" date="2011" name="J. Bacteriol.">
        <title>Draft genome sequence of Caloramator australicus strain RC3T, a thermoanaerobe from the Great Artesian Basin of Australia.</title>
        <authorList>
            <person name="Ogg C.D."/>
            <person name="Patel B.K.C."/>
        </authorList>
    </citation>
    <scope>NUCLEOTIDE SEQUENCE [LARGE SCALE GENOMIC DNA]</scope>
    <source>
        <strain evidence="8 9">RC3</strain>
    </source>
</reference>
<dbReference type="PROSITE" id="PS51686">
    <property type="entry name" value="SAM_MT_RSMB_NOP"/>
    <property type="match status" value="1"/>
</dbReference>
<dbReference type="Pfam" id="PF01189">
    <property type="entry name" value="Methyltr_RsmB-F"/>
    <property type="match status" value="1"/>
</dbReference>
<proteinExistence type="inferred from homology"/>
<evidence type="ECO:0000256" key="6">
    <source>
        <dbReference type="PROSITE-ProRule" id="PRU01023"/>
    </source>
</evidence>
<feature type="active site" description="Nucleophile" evidence="6">
    <location>
        <position position="246"/>
    </location>
</feature>
<feature type="binding site" evidence="6">
    <location>
        <position position="147"/>
    </location>
    <ligand>
        <name>S-adenosyl-L-methionine</name>
        <dbReference type="ChEBI" id="CHEBI:59789"/>
    </ligand>
</feature>
<dbReference type="GO" id="GO:0006396">
    <property type="term" value="P:RNA processing"/>
    <property type="evidence" value="ECO:0007669"/>
    <property type="project" value="InterPro"/>
</dbReference>
<gene>
    <name evidence="8" type="ORF">CAAU_2010</name>
</gene>
<dbReference type="GO" id="GO:0008757">
    <property type="term" value="F:S-adenosylmethionine-dependent methyltransferase activity"/>
    <property type="evidence" value="ECO:0007669"/>
    <property type="project" value="InterPro"/>
</dbReference>
<feature type="binding site" evidence="6">
    <location>
        <position position="192"/>
    </location>
    <ligand>
        <name>S-adenosyl-L-methionine</name>
        <dbReference type="ChEBI" id="CHEBI:59789"/>
    </ligand>
</feature>
<dbReference type="Gene3D" id="3.40.50.150">
    <property type="entry name" value="Vaccinia Virus protein VP39"/>
    <property type="match status" value="1"/>
</dbReference>
<keyword evidence="2 6" id="KW-0489">Methyltransferase</keyword>
<dbReference type="GO" id="GO:0003723">
    <property type="term" value="F:RNA binding"/>
    <property type="evidence" value="ECO:0007669"/>
    <property type="project" value="UniProtKB-UniRule"/>
</dbReference>
<comment type="caution">
    <text evidence="8">The sequence shown here is derived from an EMBL/GenBank/DDBJ whole genome shotgun (WGS) entry which is preliminary data.</text>
</comment>
<dbReference type="EC" id="2.1.1.-" evidence="8"/>
<dbReference type="InterPro" id="IPR029063">
    <property type="entry name" value="SAM-dependent_MTases_sf"/>
</dbReference>
<dbReference type="GO" id="GO:0008173">
    <property type="term" value="F:RNA methyltransferase activity"/>
    <property type="evidence" value="ECO:0007669"/>
    <property type="project" value="InterPro"/>
</dbReference>
<dbReference type="Gene3D" id="3.30.70.1170">
    <property type="entry name" value="Sun protein, domain 3"/>
    <property type="match status" value="1"/>
</dbReference>
<dbReference type="Proteomes" id="UP000007652">
    <property type="component" value="Unassembled WGS sequence"/>
</dbReference>
<dbReference type="PROSITE" id="PS01153">
    <property type="entry name" value="NOL1_NOP2_SUN"/>
    <property type="match status" value="1"/>
</dbReference>
<comment type="caution">
    <text evidence="6">Lacks conserved residue(s) required for the propagation of feature annotation.</text>
</comment>
<dbReference type="GO" id="GO:0001510">
    <property type="term" value="P:RNA methylation"/>
    <property type="evidence" value="ECO:0007669"/>
    <property type="project" value="InterPro"/>
</dbReference>
<evidence type="ECO:0000256" key="3">
    <source>
        <dbReference type="ARBA" id="ARBA00022679"/>
    </source>
</evidence>
<dbReference type="OrthoDB" id="9810297at2"/>
<keyword evidence="9" id="KW-1185">Reference proteome</keyword>
<dbReference type="InterPro" id="IPR011023">
    <property type="entry name" value="Nop2p"/>
</dbReference>
<dbReference type="SUPFAM" id="SSF53335">
    <property type="entry name" value="S-adenosyl-L-methionine-dependent methyltransferases"/>
    <property type="match status" value="1"/>
</dbReference>
<comment type="similarity">
    <text evidence="1 6">Belongs to the class I-like SAM-binding methyltransferase superfamily. RsmB/NOP family.</text>
</comment>
<name>I7KVM4_9CLOT</name>
<dbReference type="CDD" id="cd02440">
    <property type="entry name" value="AdoMet_MTases"/>
    <property type="match status" value="1"/>
</dbReference>
<dbReference type="InterPro" id="IPR023267">
    <property type="entry name" value="RCMT"/>
</dbReference>
<dbReference type="PRINTS" id="PR02008">
    <property type="entry name" value="RCMTFAMILY"/>
</dbReference>
<dbReference type="STRING" id="857293.CAAU_2010"/>
<protein>
    <submittedName>
        <fullName evidence="8">Ribosomal RNA small subunit methyltransferase B</fullName>
        <ecNumber evidence="8">2.1.1.-</ecNumber>
    </submittedName>
</protein>
<dbReference type="NCBIfam" id="TIGR00446">
    <property type="entry name" value="nop2p"/>
    <property type="match status" value="1"/>
</dbReference>
<evidence type="ECO:0000256" key="5">
    <source>
        <dbReference type="ARBA" id="ARBA00022884"/>
    </source>
</evidence>
<evidence type="ECO:0000259" key="7">
    <source>
        <dbReference type="PROSITE" id="PS51686"/>
    </source>
</evidence>
<keyword evidence="3 6" id="KW-0808">Transferase</keyword>
<evidence type="ECO:0000313" key="9">
    <source>
        <dbReference type="Proteomes" id="UP000007652"/>
    </source>
</evidence>
<dbReference type="eggNOG" id="COG0144">
    <property type="taxonomic scope" value="Bacteria"/>
</dbReference>
<feature type="binding site" evidence="6">
    <location>
        <begin position="123"/>
        <end position="129"/>
    </location>
    <ligand>
        <name>S-adenosyl-L-methionine</name>
        <dbReference type="ChEBI" id="CHEBI:59789"/>
    </ligand>
</feature>
<keyword evidence="4 6" id="KW-0949">S-adenosyl-L-methionine</keyword>
<evidence type="ECO:0000256" key="1">
    <source>
        <dbReference type="ARBA" id="ARBA00007494"/>
    </source>
</evidence>
<organism evidence="8 9">
    <name type="scientific">Caloramator australicus RC3</name>
    <dbReference type="NCBI Taxonomy" id="857293"/>
    <lineage>
        <taxon>Bacteria</taxon>
        <taxon>Bacillati</taxon>
        <taxon>Bacillota</taxon>
        <taxon>Clostridia</taxon>
        <taxon>Eubacteriales</taxon>
        <taxon>Clostridiaceae</taxon>
        <taxon>Caloramator</taxon>
    </lineage>
</organism>
<dbReference type="InterPro" id="IPR018314">
    <property type="entry name" value="RsmB/NOL1/NOP2-like_CS"/>
</dbReference>
<dbReference type="RefSeq" id="WP_008909351.1">
    <property type="nucleotide sequence ID" value="NZ_CAKP01000105.1"/>
</dbReference>